<dbReference type="PROSITE" id="PS01125">
    <property type="entry name" value="ROK"/>
    <property type="match status" value="1"/>
</dbReference>
<reference evidence="7 8" key="1">
    <citation type="submission" date="2024-03" db="EMBL/GenBank/DDBJ databases">
        <title>Ignisphaera cupida sp. nov., a hyperthermophilic hydrolytic archaeon from a hot spring of Kamchatka, and proposal of Ignisphaeraceae fam. nov.</title>
        <authorList>
            <person name="Podosokorskaya O.A."/>
            <person name="Elcheninov A.G."/>
            <person name="Maltseva A.I."/>
            <person name="Zayulina K.S."/>
            <person name="Novikov A."/>
            <person name="Merkel A.Y."/>
        </authorList>
    </citation>
    <scope>NUCLEOTIDE SEQUENCE [LARGE SCALE GENOMIC DNA]</scope>
    <source>
        <strain evidence="7 8">38H-sp</strain>
    </source>
</reference>
<evidence type="ECO:0000256" key="1">
    <source>
        <dbReference type="ARBA" id="ARBA00001946"/>
    </source>
</evidence>
<dbReference type="EC" id="2.7.1.4" evidence="5"/>
<dbReference type="InterPro" id="IPR049874">
    <property type="entry name" value="ROK_cs"/>
</dbReference>
<keyword evidence="8" id="KW-1185">Reference proteome</keyword>
<evidence type="ECO:0000256" key="6">
    <source>
        <dbReference type="ARBA" id="ARBA00048451"/>
    </source>
</evidence>
<dbReference type="Pfam" id="PF00480">
    <property type="entry name" value="ROK"/>
    <property type="match status" value="1"/>
</dbReference>
<evidence type="ECO:0000256" key="4">
    <source>
        <dbReference type="ARBA" id="ARBA00022842"/>
    </source>
</evidence>
<dbReference type="InterPro" id="IPR051804">
    <property type="entry name" value="Carb_Metab_Reg_Kinase/Isom"/>
</dbReference>
<comment type="catalytic activity">
    <reaction evidence="6">
        <text>D-fructose + ATP = D-fructose 6-phosphate + ADP + H(+)</text>
        <dbReference type="Rhea" id="RHEA:16125"/>
        <dbReference type="ChEBI" id="CHEBI:15378"/>
        <dbReference type="ChEBI" id="CHEBI:30616"/>
        <dbReference type="ChEBI" id="CHEBI:37721"/>
        <dbReference type="ChEBI" id="CHEBI:61527"/>
        <dbReference type="ChEBI" id="CHEBI:456216"/>
        <dbReference type="EC" id="2.7.1.4"/>
    </reaction>
</comment>
<evidence type="ECO:0000256" key="5">
    <source>
        <dbReference type="ARBA" id="ARBA00038887"/>
    </source>
</evidence>
<accession>A0ABU9UC51</accession>
<dbReference type="InterPro" id="IPR000600">
    <property type="entry name" value="ROK"/>
</dbReference>
<dbReference type="RefSeq" id="WP_420069691.1">
    <property type="nucleotide sequence ID" value="NZ_JBCHKQ010000002.1"/>
</dbReference>
<sequence>MYAAIEAGGTKWVCAVGKSPSDIAEMTRFPTRSPEHTLKDALDFFSAMQKKHGKLKKMGIGCFGPVELDKNSPKWGYITSTPKIEWQNTEIAPLMAKKLGVDVAFDTDVNAAALAELTLGAGKGLSSLVYITIGTGIGAGIIVDKKPIHGLVHPEAGHILVRRHPDDSYKGLCPFHADCLEGMASGPAISGRWGQPAENLEKTHKAWELEAYYLAQGIANMVLTVSPERIVIGGGVSRQPALFPHTRKHLLDFLAGYIAHPSILQETDNYIVPATLGQEAGIKGAFLLAIE</sequence>
<name>A0ABU9UC51_9SPIR</name>
<evidence type="ECO:0000256" key="3">
    <source>
        <dbReference type="ARBA" id="ARBA00022833"/>
    </source>
</evidence>
<comment type="cofactor">
    <cofactor evidence="1">
        <name>Mg(2+)</name>
        <dbReference type="ChEBI" id="CHEBI:18420"/>
    </cofactor>
</comment>
<evidence type="ECO:0000313" key="8">
    <source>
        <dbReference type="Proteomes" id="UP001466331"/>
    </source>
</evidence>
<evidence type="ECO:0000256" key="2">
    <source>
        <dbReference type="ARBA" id="ARBA00022723"/>
    </source>
</evidence>
<dbReference type="Gene3D" id="3.30.420.40">
    <property type="match status" value="2"/>
</dbReference>
<keyword evidence="3" id="KW-0862">Zinc</keyword>
<gene>
    <name evidence="7" type="ORF">WKV44_06790</name>
</gene>
<evidence type="ECO:0000313" key="7">
    <source>
        <dbReference type="EMBL" id="MEM5948245.1"/>
    </source>
</evidence>
<dbReference type="PANTHER" id="PTHR42742">
    <property type="entry name" value="TRANSCRIPTIONAL REPRESSOR MPRA"/>
    <property type="match status" value="1"/>
</dbReference>
<protein>
    <recommendedName>
        <fullName evidence="5">fructokinase</fullName>
        <ecNumber evidence="5">2.7.1.4</ecNumber>
    </recommendedName>
</protein>
<dbReference type="InterPro" id="IPR043129">
    <property type="entry name" value="ATPase_NBD"/>
</dbReference>
<dbReference type="SUPFAM" id="SSF53067">
    <property type="entry name" value="Actin-like ATPase domain"/>
    <property type="match status" value="1"/>
</dbReference>
<keyword evidence="2" id="KW-0479">Metal-binding</keyword>
<comment type="caution">
    <text evidence="7">The sequence shown here is derived from an EMBL/GenBank/DDBJ whole genome shotgun (WGS) entry which is preliminary data.</text>
</comment>
<proteinExistence type="predicted"/>
<dbReference type="Proteomes" id="UP001466331">
    <property type="component" value="Unassembled WGS sequence"/>
</dbReference>
<organism evidence="7 8">
    <name type="scientific">Rarispira pelagica</name>
    <dbReference type="NCBI Taxonomy" id="3141764"/>
    <lineage>
        <taxon>Bacteria</taxon>
        <taxon>Pseudomonadati</taxon>
        <taxon>Spirochaetota</taxon>
        <taxon>Spirochaetia</taxon>
        <taxon>Winmispirales</taxon>
        <taxon>Winmispiraceae</taxon>
        <taxon>Rarispira</taxon>
    </lineage>
</organism>
<dbReference type="PANTHER" id="PTHR42742:SF3">
    <property type="entry name" value="FRUCTOKINASE"/>
    <property type="match status" value="1"/>
</dbReference>
<keyword evidence="4" id="KW-0460">Magnesium</keyword>
<dbReference type="CDD" id="cd24067">
    <property type="entry name" value="ASKHA_NBD_ROK_BsFRK-like"/>
    <property type="match status" value="1"/>
</dbReference>
<dbReference type="EMBL" id="JBCHKQ010000002">
    <property type="protein sequence ID" value="MEM5948245.1"/>
    <property type="molecule type" value="Genomic_DNA"/>
</dbReference>